<feature type="transmembrane region" description="Helical" evidence="1">
    <location>
        <begin position="396"/>
        <end position="414"/>
    </location>
</feature>
<reference evidence="2" key="1">
    <citation type="journal article" date="2020" name="mSystems">
        <title>Genome- and Community-Level Interaction Insights into Carbon Utilization and Element Cycling Functions of Hydrothermarchaeota in Hydrothermal Sediment.</title>
        <authorList>
            <person name="Zhou Z."/>
            <person name="Liu Y."/>
            <person name="Xu W."/>
            <person name="Pan J."/>
            <person name="Luo Z.H."/>
            <person name="Li M."/>
        </authorList>
    </citation>
    <scope>NUCLEOTIDE SEQUENCE [LARGE SCALE GENOMIC DNA]</scope>
    <source>
        <strain evidence="2">SpSt-897</strain>
    </source>
</reference>
<protein>
    <submittedName>
        <fullName evidence="2">Uncharacterized protein</fullName>
    </submittedName>
</protein>
<accession>A0A7C3YZH1</accession>
<keyword evidence="1" id="KW-0472">Membrane</keyword>
<keyword evidence="1" id="KW-1133">Transmembrane helix</keyword>
<proteinExistence type="predicted"/>
<dbReference type="AlphaFoldDB" id="A0A7C3YZH1"/>
<evidence type="ECO:0000313" key="2">
    <source>
        <dbReference type="EMBL" id="HGF32926.1"/>
    </source>
</evidence>
<gene>
    <name evidence="2" type="ORF">ENW96_00865</name>
</gene>
<evidence type="ECO:0000256" key="1">
    <source>
        <dbReference type="SAM" id="Phobius"/>
    </source>
</evidence>
<name>A0A7C3YZH1_9BACT</name>
<dbReference type="EMBL" id="DTMF01000025">
    <property type="protein sequence ID" value="HGF32926.1"/>
    <property type="molecule type" value="Genomic_DNA"/>
</dbReference>
<comment type="caution">
    <text evidence="2">The sequence shown here is derived from an EMBL/GenBank/DDBJ whole genome shotgun (WGS) entry which is preliminary data.</text>
</comment>
<organism evidence="2">
    <name type="scientific">Desulfobacca acetoxidans</name>
    <dbReference type="NCBI Taxonomy" id="60893"/>
    <lineage>
        <taxon>Bacteria</taxon>
        <taxon>Pseudomonadati</taxon>
        <taxon>Thermodesulfobacteriota</taxon>
        <taxon>Desulfobaccia</taxon>
        <taxon>Desulfobaccales</taxon>
        <taxon>Desulfobaccaceae</taxon>
        <taxon>Desulfobacca</taxon>
    </lineage>
</organism>
<sequence>MKFAGRRSKWWVTLIAAVCWLTVMPAPGTLLAASLEVDEELGNSPYQFWGFLSKDNITIGTHGQGTFRHWLGITSVKSTLALGAQNGSYGTYDLLLGWLRVQNEILGLGGTGYFRQIYGLHTIKKDLTLGSQSGSHGIYDLRQGGLTVGGNEYIGYEGTGKFTQTGGSHKIAGTLTLAAKSGGSGTYDLLGGDLSAKTIEVKQGGTFNITGVDNKLTTTVTGDLILEGFLKVTNANLTWDGLITIAASGLFKTDPSQVNFLDDVKVAGAIQASPGDVLVLHQDLIFEGEHASANLNQSTVVFGDGSGAATVHTIKLPATVKIDTLKIEEGDSIKISNGSLNVRDLEGLVIDPQNNVIKNIISEDGSNIIYDQASNPELGGKIYSLTNGGTAIPTPIPASFLLLATGFLGLVAIWRRQHQKIK</sequence>
<keyword evidence="1" id="KW-0812">Transmembrane</keyword>